<dbReference type="AlphaFoldDB" id="A0A315Z6P0"/>
<evidence type="ECO:0000259" key="5">
    <source>
        <dbReference type="Pfam" id="PF18962"/>
    </source>
</evidence>
<dbReference type="Gene3D" id="3.40.720.10">
    <property type="entry name" value="Alkaline Phosphatase, subunit A"/>
    <property type="match status" value="1"/>
</dbReference>
<dbReference type="GO" id="GO:0005737">
    <property type="term" value="C:cytoplasm"/>
    <property type="evidence" value="ECO:0007669"/>
    <property type="project" value="TreeGrafter"/>
</dbReference>
<dbReference type="Proteomes" id="UP000245535">
    <property type="component" value="Unassembled WGS sequence"/>
</dbReference>
<dbReference type="OrthoDB" id="1390125at2"/>
<evidence type="ECO:0000256" key="1">
    <source>
        <dbReference type="ARBA" id="ARBA00022723"/>
    </source>
</evidence>
<dbReference type="NCBIfam" id="TIGR04183">
    <property type="entry name" value="Por_Secre_tail"/>
    <property type="match status" value="1"/>
</dbReference>
<organism evidence="6 7">
    <name type="scientific">Sediminitomix flava</name>
    <dbReference type="NCBI Taxonomy" id="379075"/>
    <lineage>
        <taxon>Bacteria</taxon>
        <taxon>Pseudomonadati</taxon>
        <taxon>Bacteroidota</taxon>
        <taxon>Cytophagia</taxon>
        <taxon>Cytophagales</taxon>
        <taxon>Flammeovirgaceae</taxon>
        <taxon>Sediminitomix</taxon>
    </lineage>
</organism>
<keyword evidence="2" id="KW-0378">Hydrolase</keyword>
<dbReference type="Gene3D" id="2.60.40.1080">
    <property type="match status" value="1"/>
</dbReference>
<evidence type="ECO:0000256" key="2">
    <source>
        <dbReference type="ARBA" id="ARBA00022801"/>
    </source>
</evidence>
<dbReference type="PANTHER" id="PTHR45953">
    <property type="entry name" value="IDURONATE 2-SULFATASE"/>
    <property type="match status" value="1"/>
</dbReference>
<dbReference type="EMBL" id="QGDO01000008">
    <property type="protein sequence ID" value="PWJ37937.1"/>
    <property type="molecule type" value="Genomic_DNA"/>
</dbReference>
<accession>A0A315Z6P0</accession>
<dbReference type="SUPFAM" id="SSF49373">
    <property type="entry name" value="Invasin/intimin cell-adhesion fragments"/>
    <property type="match status" value="1"/>
</dbReference>
<keyword evidence="7" id="KW-1185">Reference proteome</keyword>
<evidence type="ECO:0000259" key="4">
    <source>
        <dbReference type="Pfam" id="PF02368"/>
    </source>
</evidence>
<dbReference type="RefSeq" id="WP_109622101.1">
    <property type="nucleotide sequence ID" value="NZ_QGDO01000008.1"/>
</dbReference>
<evidence type="ECO:0000313" key="7">
    <source>
        <dbReference type="Proteomes" id="UP000245535"/>
    </source>
</evidence>
<feature type="domain" description="Sulfatase N-terminal" evidence="3">
    <location>
        <begin position="29"/>
        <end position="455"/>
    </location>
</feature>
<dbReference type="Pfam" id="PF18962">
    <property type="entry name" value="Por_Secre_tail"/>
    <property type="match status" value="1"/>
</dbReference>
<dbReference type="GO" id="GO:0008484">
    <property type="term" value="F:sulfuric ester hydrolase activity"/>
    <property type="evidence" value="ECO:0007669"/>
    <property type="project" value="TreeGrafter"/>
</dbReference>
<dbReference type="InterPro" id="IPR026444">
    <property type="entry name" value="Secre_tail"/>
</dbReference>
<dbReference type="InterPro" id="IPR017850">
    <property type="entry name" value="Alkaline_phosphatase_core_sf"/>
</dbReference>
<dbReference type="SUPFAM" id="SSF53649">
    <property type="entry name" value="Alkaline phosphatase-like"/>
    <property type="match status" value="1"/>
</dbReference>
<dbReference type="InterPro" id="IPR000917">
    <property type="entry name" value="Sulfatase_N"/>
</dbReference>
<dbReference type="Pfam" id="PF02368">
    <property type="entry name" value="Big_2"/>
    <property type="match status" value="1"/>
</dbReference>
<evidence type="ECO:0000313" key="6">
    <source>
        <dbReference type="EMBL" id="PWJ37937.1"/>
    </source>
</evidence>
<dbReference type="PANTHER" id="PTHR45953:SF1">
    <property type="entry name" value="IDURONATE 2-SULFATASE"/>
    <property type="match status" value="1"/>
</dbReference>
<proteinExistence type="predicted"/>
<feature type="domain" description="BIG2" evidence="4">
    <location>
        <begin position="622"/>
        <end position="683"/>
    </location>
</feature>
<dbReference type="Pfam" id="PF00884">
    <property type="entry name" value="Sulfatase"/>
    <property type="match status" value="1"/>
</dbReference>
<dbReference type="GO" id="GO:0046872">
    <property type="term" value="F:metal ion binding"/>
    <property type="evidence" value="ECO:0007669"/>
    <property type="project" value="UniProtKB-KW"/>
</dbReference>
<keyword evidence="1" id="KW-0479">Metal-binding</keyword>
<comment type="caution">
    <text evidence="6">The sequence shown here is derived from an EMBL/GenBank/DDBJ whole genome shotgun (WGS) entry which is preliminary data.</text>
</comment>
<evidence type="ECO:0000259" key="3">
    <source>
        <dbReference type="Pfam" id="PF00884"/>
    </source>
</evidence>
<reference evidence="6 7" key="1">
    <citation type="submission" date="2018-03" db="EMBL/GenBank/DDBJ databases">
        <title>Genomic Encyclopedia of Archaeal and Bacterial Type Strains, Phase II (KMG-II): from individual species to whole genera.</title>
        <authorList>
            <person name="Goeker M."/>
        </authorList>
    </citation>
    <scope>NUCLEOTIDE SEQUENCE [LARGE SCALE GENOMIC DNA]</scope>
    <source>
        <strain evidence="6 7">DSM 28229</strain>
    </source>
</reference>
<dbReference type="InterPro" id="IPR003343">
    <property type="entry name" value="Big_2"/>
</dbReference>
<dbReference type="CDD" id="cd16153">
    <property type="entry name" value="sulfatase_like"/>
    <property type="match status" value="1"/>
</dbReference>
<sequence length="800" mass="90086">MKQLKKLFLTLLFFGWKVLSLFGQDGNQPNILWIITDDQRADALSCYNQAMSGKADSPLGYVMSPNIDALAEEGVLFTNSFCTTPACAPSRAAMHSGQYAHHSGIYGFEYHHDGPDFVEKTIPQVLKSVGYHTARFGKLGVRASHMNVNGEKEDNDFYSFEVDVKDLQKAGYTDYYPHTYFDNGRVGKKAEWFYPDGTMRSYWIDREDGIMPEGNEAAKQAIVEDQELIFSYTRSNESLILSGVSSQPASMTADARITQAFQNYLSNANQTYKTMDGRTLEGANSAKPQFINLGYQFPHTPVLPPKSFRDRFKGKTYKVPTFSEAELEKLPNQLLRMYNELKIHPMTDEEKQLLIQDYYAFCAFGDSLIGEAVTAFKEYSIQNQQEYLIVIACGDHGWHLGEQGISAKFTPYTQSNKTAIIVVSSNKEKFPSHTVVSDYLEYVDFAPTFYASAGIDIKENTYNYLDGYDLEEVINGTKPARGYVLGEQNHLGGDRAYLRSENFAFSMKARKKSNKPKEGELNTLVTWPLTCSREDAELALFDLRVDKGEHNNVAYDEAYIELADWFRNKLGNIVLGDGRIECDWNKSNLWNRSNFAEGADDKVLDIPKEFIPEIETVLIPLDSVSISSYEIELEEGSSQFIPITFVPFNASEKELEWSSQDITIVSVQEGVITAVKEGETIVTLSLASDPNFSIEISVSVFALEEIEEEEEESKITSMEESMNSSIFKVFPNPSSALIQFSSEIPLQEVLILNTVGEKVKQIKMLGQEKINIEDLASGIYILRAVFEGGKISNRQLLIIE</sequence>
<feature type="domain" description="Secretion system C-terminal sorting" evidence="5">
    <location>
        <begin position="729"/>
        <end position="794"/>
    </location>
</feature>
<gene>
    <name evidence="6" type="ORF">BC781_10872</name>
</gene>
<dbReference type="InterPro" id="IPR008964">
    <property type="entry name" value="Invasin/intimin_cell_adhesion"/>
</dbReference>
<name>A0A315Z6P0_SEDFL</name>
<protein>
    <submittedName>
        <fullName evidence="6">Putative secreted protein (Por secretion system target)</fullName>
    </submittedName>
</protein>